<evidence type="ECO:0000313" key="2">
    <source>
        <dbReference type="EMBL" id="KAK7000917.1"/>
    </source>
</evidence>
<protein>
    <submittedName>
        <fullName evidence="2">Uncharacterized protein</fullName>
    </submittedName>
</protein>
<accession>A0AAW0A4Z6</accession>
<gene>
    <name evidence="2" type="ORF">R3P38DRAFT_3218137</name>
</gene>
<name>A0AAW0A4Z6_9AGAR</name>
<dbReference type="AlphaFoldDB" id="A0AAW0A4Z6"/>
<dbReference type="Pfam" id="PF14223">
    <property type="entry name" value="Retrotran_gag_2"/>
    <property type="match status" value="1"/>
</dbReference>
<dbReference type="Proteomes" id="UP001362999">
    <property type="component" value="Unassembled WGS sequence"/>
</dbReference>
<feature type="region of interest" description="Disordered" evidence="1">
    <location>
        <begin position="192"/>
        <end position="213"/>
    </location>
</feature>
<keyword evidence="3" id="KW-1185">Reference proteome</keyword>
<feature type="compositionally biased region" description="Polar residues" evidence="1">
    <location>
        <begin position="204"/>
        <end position="213"/>
    </location>
</feature>
<reference evidence="2 3" key="1">
    <citation type="journal article" date="2024" name="J Genomics">
        <title>Draft genome sequencing and assembly of Favolaschia claudopus CIRM-BRFM 2984 isolated from oak limbs.</title>
        <authorList>
            <person name="Navarro D."/>
            <person name="Drula E."/>
            <person name="Chaduli D."/>
            <person name="Cazenave R."/>
            <person name="Ahrendt S."/>
            <person name="Wang J."/>
            <person name="Lipzen A."/>
            <person name="Daum C."/>
            <person name="Barry K."/>
            <person name="Grigoriev I.V."/>
            <person name="Favel A."/>
            <person name="Rosso M.N."/>
            <person name="Martin F."/>
        </authorList>
    </citation>
    <scope>NUCLEOTIDE SEQUENCE [LARGE SCALE GENOMIC DNA]</scope>
    <source>
        <strain evidence="2 3">CIRM-BRFM 2984</strain>
    </source>
</reference>
<organism evidence="2 3">
    <name type="scientific">Favolaschia claudopus</name>
    <dbReference type="NCBI Taxonomy" id="2862362"/>
    <lineage>
        <taxon>Eukaryota</taxon>
        <taxon>Fungi</taxon>
        <taxon>Dikarya</taxon>
        <taxon>Basidiomycota</taxon>
        <taxon>Agaricomycotina</taxon>
        <taxon>Agaricomycetes</taxon>
        <taxon>Agaricomycetidae</taxon>
        <taxon>Agaricales</taxon>
        <taxon>Marasmiineae</taxon>
        <taxon>Mycenaceae</taxon>
        <taxon>Favolaschia</taxon>
    </lineage>
</organism>
<sequence>MGSEELSTLFIKLPPPGHGSSAPVQPRSGPIILNEQQLQNLKVTEINASLATFRACLLESWDGGHTSPTPPAAQAEIDEWVKHESEARNFLTQRLEDAMFLQADLQPTVALMWEYISNKVTALSAHVVASRQADFDNCNCGDKDDLRHHLEINLRTKYMNLITLGVTMTDSQYATRIINSLPRHYQSYLSTDEPTERWGAEGSESASGLEQSS</sequence>
<evidence type="ECO:0000256" key="1">
    <source>
        <dbReference type="SAM" id="MobiDB-lite"/>
    </source>
</evidence>
<dbReference type="EMBL" id="JAWWNJ010000086">
    <property type="protein sequence ID" value="KAK7000917.1"/>
    <property type="molecule type" value="Genomic_DNA"/>
</dbReference>
<evidence type="ECO:0000313" key="3">
    <source>
        <dbReference type="Proteomes" id="UP001362999"/>
    </source>
</evidence>
<proteinExistence type="predicted"/>
<comment type="caution">
    <text evidence="2">The sequence shown here is derived from an EMBL/GenBank/DDBJ whole genome shotgun (WGS) entry which is preliminary data.</text>
</comment>